<reference evidence="2" key="2">
    <citation type="submission" date="2023-06" db="EMBL/GenBank/DDBJ databases">
        <authorList>
            <person name="Swenson N.G."/>
            <person name="Wegrzyn J.L."/>
            <person name="Mcevoy S.L."/>
        </authorList>
    </citation>
    <scope>NUCLEOTIDE SEQUENCE</scope>
    <source>
        <strain evidence="2">NS2018</strain>
        <tissue evidence="2">Leaf</tissue>
    </source>
</reference>
<dbReference type="AlphaFoldDB" id="A0AA39SWA8"/>
<dbReference type="Proteomes" id="UP001168877">
    <property type="component" value="Unassembled WGS sequence"/>
</dbReference>
<gene>
    <name evidence="2" type="ORF">LWI29_019523</name>
</gene>
<comment type="caution">
    <text evidence="2">The sequence shown here is derived from an EMBL/GenBank/DDBJ whole genome shotgun (WGS) entry which is preliminary data.</text>
</comment>
<evidence type="ECO:0000313" key="3">
    <source>
        <dbReference type="Proteomes" id="UP001168877"/>
    </source>
</evidence>
<organism evidence="2 3">
    <name type="scientific">Acer saccharum</name>
    <name type="common">Sugar maple</name>
    <dbReference type="NCBI Taxonomy" id="4024"/>
    <lineage>
        <taxon>Eukaryota</taxon>
        <taxon>Viridiplantae</taxon>
        <taxon>Streptophyta</taxon>
        <taxon>Embryophyta</taxon>
        <taxon>Tracheophyta</taxon>
        <taxon>Spermatophyta</taxon>
        <taxon>Magnoliopsida</taxon>
        <taxon>eudicotyledons</taxon>
        <taxon>Gunneridae</taxon>
        <taxon>Pentapetalae</taxon>
        <taxon>rosids</taxon>
        <taxon>malvids</taxon>
        <taxon>Sapindales</taxon>
        <taxon>Sapindaceae</taxon>
        <taxon>Hippocastanoideae</taxon>
        <taxon>Acereae</taxon>
        <taxon>Acer</taxon>
    </lineage>
</organism>
<sequence>MGLCMLFFDRVTMWWLFSRTAGSERPEEVVAMWSAAVGKCGCCEDWCGGCIDWSDWFWGREGCCGDMDSWCMGGLLCGEGAAADMMVVRVAPAVEGCCDEGDGVATAARDSRRGCRRGISCMTEGNCEWAWETSVVTHGDSQASHDVVVVVLVLGRLDYCS</sequence>
<keyword evidence="1" id="KW-0732">Signal</keyword>
<feature type="chain" id="PRO_5041310243" evidence="1">
    <location>
        <begin position="24"/>
        <end position="161"/>
    </location>
</feature>
<name>A0AA39SWA8_ACESA</name>
<proteinExistence type="predicted"/>
<evidence type="ECO:0000256" key="1">
    <source>
        <dbReference type="SAM" id="SignalP"/>
    </source>
</evidence>
<accession>A0AA39SWA8</accession>
<reference evidence="2" key="1">
    <citation type="journal article" date="2022" name="Plant J.">
        <title>Strategies of tolerance reflected in two North American maple genomes.</title>
        <authorList>
            <person name="McEvoy S.L."/>
            <person name="Sezen U.U."/>
            <person name="Trouern-Trend A."/>
            <person name="McMahon S.M."/>
            <person name="Schaberg P.G."/>
            <person name="Yang J."/>
            <person name="Wegrzyn J.L."/>
            <person name="Swenson N.G."/>
        </authorList>
    </citation>
    <scope>NUCLEOTIDE SEQUENCE</scope>
    <source>
        <strain evidence="2">NS2018</strain>
    </source>
</reference>
<evidence type="ECO:0000313" key="2">
    <source>
        <dbReference type="EMBL" id="KAK0596835.1"/>
    </source>
</evidence>
<keyword evidence="3" id="KW-1185">Reference proteome</keyword>
<protein>
    <submittedName>
        <fullName evidence="2">Uncharacterized protein</fullName>
    </submittedName>
</protein>
<feature type="signal peptide" evidence="1">
    <location>
        <begin position="1"/>
        <end position="23"/>
    </location>
</feature>
<dbReference type="EMBL" id="JAUESC010000004">
    <property type="protein sequence ID" value="KAK0596835.1"/>
    <property type="molecule type" value="Genomic_DNA"/>
</dbReference>